<keyword evidence="17" id="KW-1185">Reference proteome</keyword>
<keyword evidence="10" id="KW-0229">DNA integration</keyword>
<dbReference type="PROSITE" id="PS00141">
    <property type="entry name" value="ASP_PROTEASE"/>
    <property type="match status" value="1"/>
</dbReference>
<keyword evidence="12" id="KW-0863">Zinc-finger</keyword>
<keyword evidence="4" id="KW-0548">Nucleotidyltransferase</keyword>
<dbReference type="EC" id="3.1.26.4" evidence="2"/>
<evidence type="ECO:0000256" key="10">
    <source>
        <dbReference type="ARBA" id="ARBA00022908"/>
    </source>
</evidence>
<keyword evidence="12" id="KW-0479">Metal-binding</keyword>
<feature type="domain" description="CCHC-type" evidence="14">
    <location>
        <begin position="493"/>
        <end position="506"/>
    </location>
</feature>
<dbReference type="Proteomes" id="UP000515161">
    <property type="component" value="Unplaced"/>
</dbReference>
<dbReference type="SUPFAM" id="SSF50630">
    <property type="entry name" value="Acid proteases"/>
    <property type="match status" value="1"/>
</dbReference>
<dbReference type="Pfam" id="PF00078">
    <property type="entry name" value="RVT_1"/>
    <property type="match status" value="1"/>
</dbReference>
<dbReference type="PROSITE" id="PS50158">
    <property type="entry name" value="ZF_CCHC"/>
    <property type="match status" value="1"/>
</dbReference>
<dbReference type="AlphaFoldDB" id="A0A6P8V9L6"/>
<evidence type="ECO:0000256" key="2">
    <source>
        <dbReference type="ARBA" id="ARBA00012180"/>
    </source>
</evidence>
<protein>
    <recommendedName>
        <fullName evidence="2">ribonuclease H</fullName>
        <ecNumber evidence="2">3.1.26.4</ecNumber>
    </recommendedName>
</protein>
<dbReference type="InterPro" id="IPR050951">
    <property type="entry name" value="Retrovirus_Pol_polyprotein"/>
</dbReference>
<dbReference type="InParanoid" id="A0A6P8V9L6"/>
<dbReference type="GO" id="GO:0015074">
    <property type="term" value="P:DNA integration"/>
    <property type="evidence" value="ECO:0007669"/>
    <property type="project" value="UniProtKB-KW"/>
</dbReference>
<dbReference type="InterPro" id="IPR021109">
    <property type="entry name" value="Peptidase_aspartic_dom_sf"/>
</dbReference>
<feature type="region of interest" description="Disordered" evidence="13">
    <location>
        <begin position="517"/>
        <end position="536"/>
    </location>
</feature>
<dbReference type="OrthoDB" id="4369127at2759"/>
<dbReference type="KEGG" id="gacu:117547229"/>
<dbReference type="Gene3D" id="3.30.70.270">
    <property type="match status" value="2"/>
</dbReference>
<dbReference type="SUPFAM" id="SSF56672">
    <property type="entry name" value="DNA/RNA polymerases"/>
    <property type="match status" value="1"/>
</dbReference>
<dbReference type="CDD" id="cd01647">
    <property type="entry name" value="RT_LTR"/>
    <property type="match status" value="1"/>
</dbReference>
<feature type="compositionally biased region" description="Polar residues" evidence="13">
    <location>
        <begin position="822"/>
        <end position="849"/>
    </location>
</feature>
<accession>A0A6P8V9L6</accession>
<evidence type="ECO:0000313" key="17">
    <source>
        <dbReference type="Proteomes" id="UP000515161"/>
    </source>
</evidence>
<keyword evidence="9" id="KW-0694">RNA-binding</keyword>
<dbReference type="PROSITE" id="PS50878">
    <property type="entry name" value="RT_POL"/>
    <property type="match status" value="1"/>
</dbReference>
<keyword evidence="5" id="KW-0540">Nuclease</keyword>
<evidence type="ECO:0000259" key="16">
    <source>
        <dbReference type="PROSITE" id="PS50878"/>
    </source>
</evidence>
<dbReference type="GO" id="GO:0008270">
    <property type="term" value="F:zinc ion binding"/>
    <property type="evidence" value="ECO:0007669"/>
    <property type="project" value="UniProtKB-KW"/>
</dbReference>
<dbReference type="RefSeq" id="XP_034073707.1">
    <property type="nucleotide sequence ID" value="XM_034217816.1"/>
</dbReference>
<dbReference type="InterPro" id="IPR001995">
    <property type="entry name" value="Peptidase_A2_cat"/>
</dbReference>
<dbReference type="PANTHER" id="PTHR37984">
    <property type="entry name" value="PROTEIN CBG26694"/>
    <property type="match status" value="1"/>
</dbReference>
<evidence type="ECO:0000256" key="1">
    <source>
        <dbReference type="ARBA" id="ARBA00010879"/>
    </source>
</evidence>
<evidence type="ECO:0000256" key="7">
    <source>
        <dbReference type="ARBA" id="ARBA00022801"/>
    </source>
</evidence>
<evidence type="ECO:0000259" key="15">
    <source>
        <dbReference type="PROSITE" id="PS50175"/>
    </source>
</evidence>
<keyword evidence="7" id="KW-0378">Hydrolase</keyword>
<dbReference type="InterPro" id="IPR000477">
    <property type="entry name" value="RT_dom"/>
</dbReference>
<keyword evidence="3" id="KW-0808">Transferase</keyword>
<evidence type="ECO:0000256" key="4">
    <source>
        <dbReference type="ARBA" id="ARBA00022695"/>
    </source>
</evidence>
<feature type="domain" description="Peptidase A2" evidence="15">
    <location>
        <begin position="583"/>
        <end position="673"/>
    </location>
</feature>
<evidence type="ECO:0000313" key="18">
    <source>
        <dbReference type="RefSeq" id="XP_034073707.1"/>
    </source>
</evidence>
<dbReference type="GeneID" id="117547229"/>
<evidence type="ECO:0000256" key="13">
    <source>
        <dbReference type="SAM" id="MobiDB-lite"/>
    </source>
</evidence>
<feature type="region of interest" description="Disordered" evidence="13">
    <location>
        <begin position="822"/>
        <end position="854"/>
    </location>
</feature>
<evidence type="ECO:0000256" key="12">
    <source>
        <dbReference type="PROSITE-ProRule" id="PRU00047"/>
    </source>
</evidence>
<dbReference type="PROSITE" id="PS50175">
    <property type="entry name" value="ASP_PROT_RETROV"/>
    <property type="match status" value="1"/>
</dbReference>
<dbReference type="InterPro" id="IPR001878">
    <property type="entry name" value="Znf_CCHC"/>
</dbReference>
<sequence>MADNERKRLSWSIKKRLHQLTADEAYEVATHLDPVEGLDASKLNRDDEEGCVEYIAANMNSMTLLNLEDEGMSMLLCLQDTVDLIIANRSSGTVCSKEGEIDTSVKSPLMLSATVNANQQLEPLDNPTETGIHDADIQKLLRGLEEVQNKLQHSVTTPSSDTPQPHSSQPSKQHTPNSPHTSTEGLSNPTRESMISLKDLSFLHRREFKIHGGQITDTSSDISFNSLCKQIEEGCREQHTDDEIIRGVSRIIKGGNFKDMLTNKEDLTVTELKSFLQSHLGEKSSTEVFQELMCARQHENEAPQQFLYRMIGLKQKIMFTSRQENALIKYDASTLQGVFLNAVYQGMGERHEDVRRELKPLLADPTVSDEALLRQVIKTTMEESERKRRLGRSSNRKLTQAHSILAEPEEILSSVGETKSKDNVIQRLSAQVEALTQAMETLKQLSTTTQVPEGLHQTTHRCCSDKTRPEKKTRRPYGCPQCIAQAQPNCSHCFFCGEEGHRAIGCLKKTEAGGKRAPVRAMGRPLTDPKEKSHPQEVVAARQSTGDTPINTQKNNEQHPIKKIAPLIGRKSLLRCSMNGYAITALLDSGANVSIIDNAWKDRYLPGQDIRPLSELMEDDLYVTAVTGDAVPYEGWIEVVVNLQGNDDPDLSIRVPFLVSRIKIDRPIVGFNVIQELFRSHESRPKVISILVNLLTGALEMDSAMAEAMVSFIKTEQKQKQQNAAVKIGRKEVTIYPGQVAYIKCRVPVDISESDSLVLFEPNLEATPLAQLSVGEGLMAIQQTERPFVKVPVSNHSRSAVTLPSGTVLGNIETIDRVIETDNQSSKDNQAQANIASSSTSPHSNSDKPTSALWHPPVDVSHLSDEQQMKVEQMLHEESAAFAKDDGDIGCIPNLQMSINLTDNIPVQRTYSAVLKPLYKEVKEYIQDLLVKGWIVKSKSPYSAPVVCVRKKDGSLRLCIDYRMLNQKTVPDRHPLPRIQELIDTLKGQSWFSILDQGKAYHQGYIAEGSRHMTAFITPWGLYEWVRIPFGLSNAPAAFQRSMEEMLDSLRDNCCIPYLDDILCYSDSFTSHVEGVRQVLRALQSHGVKLRPTKCELFQKEVRYVGRLVSADGVRIDPKDIDAIMSLKEKRPSTVGEVRKLLGFLSYYRAYIQNFSSIAKPVYDLLKIKGNSTVTQGKHKVGKGAQMPSRTPVLWTDDHQRILEQLIDTLSHPPVLAYPDFELPFVLHTDASQQGLGAVLYQRQDGKMSHRLWFKNSVSR</sequence>
<name>A0A6P8V9L6_GYMAC</name>
<dbReference type="GO" id="GO:0004523">
    <property type="term" value="F:RNA-DNA hybrid ribonuclease activity"/>
    <property type="evidence" value="ECO:0007669"/>
    <property type="project" value="UniProtKB-EC"/>
</dbReference>
<keyword evidence="8" id="KW-0460">Magnesium</keyword>
<dbReference type="GO" id="GO:0003723">
    <property type="term" value="F:RNA binding"/>
    <property type="evidence" value="ECO:0007669"/>
    <property type="project" value="UniProtKB-KW"/>
</dbReference>
<evidence type="ECO:0000256" key="11">
    <source>
        <dbReference type="ARBA" id="ARBA00023268"/>
    </source>
</evidence>
<dbReference type="GO" id="GO:0004190">
    <property type="term" value="F:aspartic-type endopeptidase activity"/>
    <property type="evidence" value="ECO:0007669"/>
    <property type="project" value="InterPro"/>
</dbReference>
<dbReference type="InterPro" id="IPR041577">
    <property type="entry name" value="RT_RNaseH_2"/>
</dbReference>
<keyword evidence="6" id="KW-0255">Endonuclease</keyword>
<dbReference type="InterPro" id="IPR043502">
    <property type="entry name" value="DNA/RNA_pol_sf"/>
</dbReference>
<dbReference type="InterPro" id="IPR001969">
    <property type="entry name" value="Aspartic_peptidase_AS"/>
</dbReference>
<gene>
    <name evidence="18" type="primary">LOC117547229</name>
</gene>
<dbReference type="PANTHER" id="PTHR37984:SF5">
    <property type="entry name" value="PROTEIN NYNRIN-LIKE"/>
    <property type="match status" value="1"/>
</dbReference>
<evidence type="ECO:0000259" key="14">
    <source>
        <dbReference type="PROSITE" id="PS50158"/>
    </source>
</evidence>
<dbReference type="Pfam" id="PF17919">
    <property type="entry name" value="RT_RNaseH_2"/>
    <property type="match status" value="1"/>
</dbReference>
<proteinExistence type="inferred from homology"/>
<evidence type="ECO:0000256" key="8">
    <source>
        <dbReference type="ARBA" id="ARBA00022842"/>
    </source>
</evidence>
<keyword evidence="12" id="KW-0862">Zinc</keyword>
<feature type="domain" description="Reverse transcriptase" evidence="16">
    <location>
        <begin position="930"/>
        <end position="1109"/>
    </location>
</feature>
<evidence type="ECO:0000256" key="9">
    <source>
        <dbReference type="ARBA" id="ARBA00022884"/>
    </source>
</evidence>
<evidence type="ECO:0000256" key="3">
    <source>
        <dbReference type="ARBA" id="ARBA00022679"/>
    </source>
</evidence>
<keyword evidence="11" id="KW-0511">Multifunctional enzyme</keyword>
<comment type="similarity">
    <text evidence="1">Belongs to the beta type-B retroviral polymerase family. HERV class-II K(HML-2) pol subfamily.</text>
</comment>
<organism evidence="17 18">
    <name type="scientific">Gymnodraco acuticeps</name>
    <name type="common">Antarctic dragonfish</name>
    <dbReference type="NCBI Taxonomy" id="8218"/>
    <lineage>
        <taxon>Eukaryota</taxon>
        <taxon>Metazoa</taxon>
        <taxon>Chordata</taxon>
        <taxon>Craniata</taxon>
        <taxon>Vertebrata</taxon>
        <taxon>Euteleostomi</taxon>
        <taxon>Actinopterygii</taxon>
        <taxon>Neopterygii</taxon>
        <taxon>Teleostei</taxon>
        <taxon>Neoteleostei</taxon>
        <taxon>Acanthomorphata</taxon>
        <taxon>Eupercaria</taxon>
        <taxon>Perciformes</taxon>
        <taxon>Notothenioidei</taxon>
        <taxon>Bathydraconidae</taxon>
        <taxon>Gymnodraco</taxon>
    </lineage>
</organism>
<feature type="region of interest" description="Disordered" evidence="13">
    <location>
        <begin position="150"/>
        <end position="192"/>
    </location>
</feature>
<dbReference type="Gene3D" id="3.10.10.10">
    <property type="entry name" value="HIV Type 1 Reverse Transcriptase, subunit A, domain 1"/>
    <property type="match status" value="1"/>
</dbReference>
<dbReference type="InterPro" id="IPR043128">
    <property type="entry name" value="Rev_trsase/Diguanyl_cyclase"/>
</dbReference>
<reference evidence="18" key="1">
    <citation type="submission" date="2025-08" db="UniProtKB">
        <authorList>
            <consortium name="RefSeq"/>
        </authorList>
    </citation>
    <scope>IDENTIFICATION</scope>
</reference>
<dbReference type="GO" id="GO:0006508">
    <property type="term" value="P:proteolysis"/>
    <property type="evidence" value="ECO:0007669"/>
    <property type="project" value="InterPro"/>
</dbReference>
<evidence type="ECO:0000256" key="6">
    <source>
        <dbReference type="ARBA" id="ARBA00022759"/>
    </source>
</evidence>
<dbReference type="GO" id="GO:0016779">
    <property type="term" value="F:nucleotidyltransferase activity"/>
    <property type="evidence" value="ECO:0007669"/>
    <property type="project" value="UniProtKB-KW"/>
</dbReference>
<evidence type="ECO:0000256" key="5">
    <source>
        <dbReference type="ARBA" id="ARBA00022722"/>
    </source>
</evidence>